<comment type="caution">
    <text evidence="11">The sequence shown here is derived from an EMBL/GenBank/DDBJ whole genome shotgun (WGS) entry which is preliminary data.</text>
</comment>
<dbReference type="Gene3D" id="1.20.1530.20">
    <property type="match status" value="1"/>
</dbReference>
<keyword evidence="7" id="KW-0406">Ion transport</keyword>
<feature type="transmembrane region" description="Helical" evidence="9">
    <location>
        <begin position="391"/>
        <end position="415"/>
    </location>
</feature>
<evidence type="ECO:0000256" key="4">
    <source>
        <dbReference type="ARBA" id="ARBA00022475"/>
    </source>
</evidence>
<reference evidence="11" key="1">
    <citation type="submission" date="2020-09" db="EMBL/GenBank/DDBJ databases">
        <title>Whole genome shotgun sequence of Streptomyces xanthophaeus NBRC 12829.</title>
        <authorList>
            <person name="Komaki H."/>
            <person name="Tamura T."/>
        </authorList>
    </citation>
    <scope>NUCLEOTIDE SEQUENCE</scope>
    <source>
        <strain evidence="11">NBRC 12829</strain>
    </source>
</reference>
<dbReference type="GO" id="GO:0005886">
    <property type="term" value="C:plasma membrane"/>
    <property type="evidence" value="ECO:0007669"/>
    <property type="project" value="UniProtKB-SubCell"/>
</dbReference>
<dbReference type="GO" id="GO:0015297">
    <property type="term" value="F:antiporter activity"/>
    <property type="evidence" value="ECO:0007669"/>
    <property type="project" value="UniProtKB-KW"/>
</dbReference>
<evidence type="ECO:0000256" key="8">
    <source>
        <dbReference type="ARBA" id="ARBA00023136"/>
    </source>
</evidence>
<dbReference type="RefSeq" id="WP_031142773.1">
    <property type="nucleotide sequence ID" value="NZ_BNEE01000003.1"/>
</dbReference>
<evidence type="ECO:0000256" key="1">
    <source>
        <dbReference type="ARBA" id="ARBA00004651"/>
    </source>
</evidence>
<dbReference type="InterPro" id="IPR006153">
    <property type="entry name" value="Cation/H_exchanger_TM"/>
</dbReference>
<feature type="transmembrane region" description="Helical" evidence="9">
    <location>
        <begin position="69"/>
        <end position="89"/>
    </location>
</feature>
<feature type="transmembrane region" description="Helical" evidence="9">
    <location>
        <begin position="303"/>
        <end position="323"/>
    </location>
</feature>
<evidence type="ECO:0000313" key="11">
    <source>
        <dbReference type="EMBL" id="GHI83048.1"/>
    </source>
</evidence>
<feature type="transmembrane region" description="Helical" evidence="9">
    <location>
        <begin position="101"/>
        <end position="124"/>
    </location>
</feature>
<sequence length="424" mass="45004">MVIGLLGLTGIDVVYACAGLGALCAAVLPTALAKRPLSLPMVFLAAGFLVFLLPLDALPSLDPVRHRSLVEHLTEVCVVVALMGAGLAINRPPGRRTWSTTWRLLGLAMPLTILLTAAAAGWLVGWPPAVALMVAAALAPTDPVLAAEVRVGEPTDDEDDEDEVRFALTSEAGLNDGLAFPFVLAAIALTTASATGWSTDGLWHWVWSDILVRSVVGLAVGFGVGRLLGWMFFQAAWKALRLSEHREGFVALAATFTAYGLTELLHGYGFLAVFVAACTIRNAERAHGYHRVMHAFTDQVERLLTAVILFLVGGFIADGGLAALTWRGAVLGLVLFLLIRPAVGWAVQMRGNATGKERMAIAVFGIRGIGSFFYLAYALGEADFAAPARELWAVVTFTVLLSVLLHGVAATPVTARLDRSARDG</sequence>
<protein>
    <submittedName>
        <fullName evidence="11">Cation transporter</fullName>
    </submittedName>
</protein>
<feature type="transmembrane region" description="Helical" evidence="9">
    <location>
        <begin position="178"/>
        <end position="198"/>
    </location>
</feature>
<keyword evidence="2" id="KW-0813">Transport</keyword>
<keyword evidence="12" id="KW-1185">Reference proteome</keyword>
<feature type="transmembrane region" description="Helical" evidence="9">
    <location>
        <begin position="359"/>
        <end position="379"/>
    </location>
</feature>
<gene>
    <name evidence="11" type="ORF">Sxan_04120</name>
</gene>
<feature type="transmembrane region" description="Helical" evidence="9">
    <location>
        <begin position="39"/>
        <end position="57"/>
    </location>
</feature>
<feature type="domain" description="Cation/H+ exchanger transmembrane" evidence="10">
    <location>
        <begin position="25"/>
        <end position="414"/>
    </location>
</feature>
<keyword evidence="3" id="KW-0050">Antiport</keyword>
<evidence type="ECO:0000256" key="7">
    <source>
        <dbReference type="ARBA" id="ARBA00023065"/>
    </source>
</evidence>
<dbReference type="GO" id="GO:1902600">
    <property type="term" value="P:proton transmembrane transport"/>
    <property type="evidence" value="ECO:0007669"/>
    <property type="project" value="InterPro"/>
</dbReference>
<feature type="transmembrane region" description="Helical" evidence="9">
    <location>
        <begin position="13"/>
        <end position="32"/>
    </location>
</feature>
<accession>A0A919GXP0</accession>
<keyword evidence="4" id="KW-1003">Cell membrane</keyword>
<dbReference type="PANTHER" id="PTHR32507">
    <property type="entry name" value="NA(+)/H(+) ANTIPORTER 1"/>
    <property type="match status" value="1"/>
</dbReference>
<keyword evidence="5 9" id="KW-0812">Transmembrane</keyword>
<organism evidence="11 12">
    <name type="scientific">Streptomyces xanthophaeus</name>
    <dbReference type="NCBI Taxonomy" id="67385"/>
    <lineage>
        <taxon>Bacteria</taxon>
        <taxon>Bacillati</taxon>
        <taxon>Actinomycetota</taxon>
        <taxon>Actinomycetes</taxon>
        <taxon>Kitasatosporales</taxon>
        <taxon>Streptomycetaceae</taxon>
        <taxon>Streptomyces</taxon>
    </lineage>
</organism>
<evidence type="ECO:0000256" key="9">
    <source>
        <dbReference type="SAM" id="Phobius"/>
    </source>
</evidence>
<dbReference type="PANTHER" id="PTHR32507:SF8">
    <property type="entry name" value="CNH1P"/>
    <property type="match status" value="1"/>
</dbReference>
<dbReference type="EMBL" id="BNEE01000003">
    <property type="protein sequence ID" value="GHI83048.1"/>
    <property type="molecule type" value="Genomic_DNA"/>
</dbReference>
<evidence type="ECO:0000256" key="6">
    <source>
        <dbReference type="ARBA" id="ARBA00022989"/>
    </source>
</evidence>
<feature type="transmembrane region" description="Helical" evidence="9">
    <location>
        <begin position="210"/>
        <end position="233"/>
    </location>
</feature>
<evidence type="ECO:0000256" key="5">
    <source>
        <dbReference type="ARBA" id="ARBA00022692"/>
    </source>
</evidence>
<evidence type="ECO:0000313" key="12">
    <source>
        <dbReference type="Proteomes" id="UP000600026"/>
    </source>
</evidence>
<name>A0A919GXP0_9ACTN</name>
<feature type="transmembrane region" description="Helical" evidence="9">
    <location>
        <begin position="329"/>
        <end position="347"/>
    </location>
</feature>
<evidence type="ECO:0000256" key="2">
    <source>
        <dbReference type="ARBA" id="ARBA00022448"/>
    </source>
</evidence>
<dbReference type="AlphaFoldDB" id="A0A919GXP0"/>
<proteinExistence type="predicted"/>
<dbReference type="InterPro" id="IPR038770">
    <property type="entry name" value="Na+/solute_symporter_sf"/>
</dbReference>
<dbReference type="Proteomes" id="UP000600026">
    <property type="component" value="Unassembled WGS sequence"/>
</dbReference>
<keyword evidence="6 9" id="KW-1133">Transmembrane helix</keyword>
<dbReference type="Pfam" id="PF00999">
    <property type="entry name" value="Na_H_Exchanger"/>
    <property type="match status" value="1"/>
</dbReference>
<evidence type="ECO:0000259" key="10">
    <source>
        <dbReference type="Pfam" id="PF00999"/>
    </source>
</evidence>
<evidence type="ECO:0000256" key="3">
    <source>
        <dbReference type="ARBA" id="ARBA00022449"/>
    </source>
</evidence>
<comment type="subcellular location">
    <subcellularLocation>
        <location evidence="1">Cell membrane</location>
        <topology evidence="1">Multi-pass membrane protein</topology>
    </subcellularLocation>
</comment>
<keyword evidence="8 9" id="KW-0472">Membrane</keyword>